<gene>
    <name evidence="2" type="ORF">HYH03_016236</name>
</gene>
<dbReference type="GO" id="GO:0016020">
    <property type="term" value="C:membrane"/>
    <property type="evidence" value="ECO:0007669"/>
    <property type="project" value="TreeGrafter"/>
</dbReference>
<evidence type="ECO:0000313" key="3">
    <source>
        <dbReference type="Proteomes" id="UP000612055"/>
    </source>
</evidence>
<dbReference type="PANTHER" id="PTHR12393:SF6">
    <property type="entry name" value="SPHINGOMYELIN PHOSPHODIESTERASE 2"/>
    <property type="match status" value="1"/>
</dbReference>
<comment type="caution">
    <text evidence="2">The sequence shown here is derived from an EMBL/GenBank/DDBJ whole genome shotgun (WGS) entry which is preliminary data.</text>
</comment>
<evidence type="ECO:0000313" key="2">
    <source>
        <dbReference type="EMBL" id="KAG2485033.1"/>
    </source>
</evidence>
<protein>
    <submittedName>
        <fullName evidence="2">Uncharacterized protein</fullName>
    </submittedName>
</protein>
<keyword evidence="3" id="KW-1185">Reference proteome</keyword>
<name>A0A835XLK3_9CHLO</name>
<evidence type="ECO:0000256" key="1">
    <source>
        <dbReference type="SAM" id="MobiDB-lite"/>
    </source>
</evidence>
<dbReference type="GO" id="GO:0004620">
    <property type="term" value="F:phospholipase activity"/>
    <property type="evidence" value="ECO:0007669"/>
    <property type="project" value="TreeGrafter"/>
</dbReference>
<sequence>MAKHLAPNELAALRLVDKQASHDFKEHTTIQLSEPVPPSLFTYWLRATSVDALSCNKRKEMLHLTARTGVAENLALALAATEIVPDFALLRAAASSAQPQASQQLLDTLYPALSHAHKTWHDEALEVAACRGQWHLCGQLLVGHRGLNVWAAANGAIAAGHTVLAGWLTTQAFERLYYWDLLWPWRDRRALRAHAPNNPHIAALCTGDLRALTDLERRRVPCRPEVRADVAAMRAEHGLQEALRQLVAEGAVVDWARLVAGETLEALARCALEFVAAGDCGARSARRWAKKGLPAPARDGPQGPAGRRLLDRSGGECGHKAGKPPHRGSMSDSRRRARAQRRHV</sequence>
<feature type="region of interest" description="Disordered" evidence="1">
    <location>
        <begin position="291"/>
        <end position="344"/>
    </location>
</feature>
<feature type="compositionally biased region" description="Basic residues" evidence="1">
    <location>
        <begin position="335"/>
        <end position="344"/>
    </location>
</feature>
<dbReference type="Proteomes" id="UP000612055">
    <property type="component" value="Unassembled WGS sequence"/>
</dbReference>
<dbReference type="PANTHER" id="PTHR12393">
    <property type="entry name" value="SPHINGOMYELIN PHOSPHODIESTERASE RELATED"/>
    <property type="match status" value="1"/>
</dbReference>
<organism evidence="2 3">
    <name type="scientific">Edaphochlamys debaryana</name>
    <dbReference type="NCBI Taxonomy" id="47281"/>
    <lineage>
        <taxon>Eukaryota</taxon>
        <taxon>Viridiplantae</taxon>
        <taxon>Chlorophyta</taxon>
        <taxon>core chlorophytes</taxon>
        <taxon>Chlorophyceae</taxon>
        <taxon>CS clade</taxon>
        <taxon>Chlamydomonadales</taxon>
        <taxon>Chlamydomonadales incertae sedis</taxon>
        <taxon>Edaphochlamys</taxon>
    </lineage>
</organism>
<dbReference type="AlphaFoldDB" id="A0A835XLK3"/>
<accession>A0A835XLK3</accession>
<dbReference type="GO" id="GO:0071944">
    <property type="term" value="C:cell periphery"/>
    <property type="evidence" value="ECO:0007669"/>
    <property type="project" value="TreeGrafter"/>
</dbReference>
<dbReference type="GO" id="GO:0046513">
    <property type="term" value="P:ceramide biosynthetic process"/>
    <property type="evidence" value="ECO:0007669"/>
    <property type="project" value="TreeGrafter"/>
</dbReference>
<dbReference type="OrthoDB" id="63514at2759"/>
<dbReference type="GO" id="GO:0030149">
    <property type="term" value="P:sphingolipid catabolic process"/>
    <property type="evidence" value="ECO:0007669"/>
    <property type="project" value="TreeGrafter"/>
</dbReference>
<proteinExistence type="predicted"/>
<reference evidence="2" key="1">
    <citation type="journal article" date="2020" name="bioRxiv">
        <title>Comparative genomics of Chlamydomonas.</title>
        <authorList>
            <person name="Craig R.J."/>
            <person name="Hasan A.R."/>
            <person name="Ness R.W."/>
            <person name="Keightley P.D."/>
        </authorList>
    </citation>
    <scope>NUCLEOTIDE SEQUENCE</scope>
    <source>
        <strain evidence="2">CCAP 11/70</strain>
    </source>
</reference>
<feature type="compositionally biased region" description="Basic and acidic residues" evidence="1">
    <location>
        <begin position="308"/>
        <end position="319"/>
    </location>
</feature>
<dbReference type="EMBL" id="JAEHOE010000137">
    <property type="protein sequence ID" value="KAG2485033.1"/>
    <property type="molecule type" value="Genomic_DNA"/>
</dbReference>
<dbReference type="GO" id="GO:0005783">
    <property type="term" value="C:endoplasmic reticulum"/>
    <property type="evidence" value="ECO:0007669"/>
    <property type="project" value="TreeGrafter"/>
</dbReference>